<evidence type="ECO:0000313" key="3">
    <source>
        <dbReference type="Proteomes" id="UP000285301"/>
    </source>
</evidence>
<evidence type="ECO:0000313" key="2">
    <source>
        <dbReference type="EMBL" id="RWS00918.1"/>
    </source>
</evidence>
<feature type="non-terminal residue" evidence="1">
    <location>
        <position position="272"/>
    </location>
</feature>
<name>A0A443QD29_9ACAR</name>
<organism evidence="1 3">
    <name type="scientific">Dinothrombium tinctorium</name>
    <dbReference type="NCBI Taxonomy" id="1965070"/>
    <lineage>
        <taxon>Eukaryota</taxon>
        <taxon>Metazoa</taxon>
        <taxon>Ecdysozoa</taxon>
        <taxon>Arthropoda</taxon>
        <taxon>Chelicerata</taxon>
        <taxon>Arachnida</taxon>
        <taxon>Acari</taxon>
        <taxon>Acariformes</taxon>
        <taxon>Trombidiformes</taxon>
        <taxon>Prostigmata</taxon>
        <taxon>Anystina</taxon>
        <taxon>Parasitengona</taxon>
        <taxon>Trombidioidea</taxon>
        <taxon>Trombidiidae</taxon>
        <taxon>Dinothrombium</taxon>
    </lineage>
</organism>
<dbReference type="OrthoDB" id="10035275at2759"/>
<evidence type="ECO:0000313" key="1">
    <source>
        <dbReference type="EMBL" id="RWS00917.1"/>
    </source>
</evidence>
<dbReference type="EMBL" id="NCKU01010220">
    <property type="protein sequence ID" value="RWS00918.1"/>
    <property type="molecule type" value="Genomic_DNA"/>
</dbReference>
<dbReference type="STRING" id="1965070.A0A443QD29"/>
<reference evidence="1" key="2">
    <citation type="submission" date="2018-11" db="EMBL/GenBank/DDBJ databases">
        <title>Trombidioid mite genomics.</title>
        <authorList>
            <person name="Dong X."/>
        </authorList>
    </citation>
    <scope>NUCLEOTIDE SEQUENCE</scope>
    <source>
        <strain evidence="1">UoL-WK</strain>
    </source>
</reference>
<dbReference type="Proteomes" id="UP000285301">
    <property type="component" value="Unassembled WGS sequence"/>
</dbReference>
<accession>A0A443QD29</accession>
<evidence type="ECO:0008006" key="4">
    <source>
        <dbReference type="Google" id="ProtNLM"/>
    </source>
</evidence>
<reference evidence="1 3" key="1">
    <citation type="journal article" date="2018" name="Gigascience">
        <title>Genomes of trombidid mites reveal novel predicted allergens and laterally-transferred genes associated with secondary metabolism.</title>
        <authorList>
            <person name="Dong X."/>
            <person name="Chaisiri K."/>
            <person name="Xia D."/>
            <person name="Armstrong S.D."/>
            <person name="Fang Y."/>
            <person name="Donnelly M.J."/>
            <person name="Kadowaki T."/>
            <person name="McGarry J.W."/>
            <person name="Darby A.C."/>
            <person name="Makepeace B.L."/>
        </authorList>
    </citation>
    <scope>NUCLEOTIDE SEQUENCE [LARGE SCALE GENOMIC DNA]</scope>
    <source>
        <strain evidence="1">UoL-WK</strain>
    </source>
</reference>
<dbReference type="AlphaFoldDB" id="A0A443QD29"/>
<gene>
    <name evidence="2" type="ORF">B4U79_10735</name>
    <name evidence="1" type="ORF">B4U79_11528</name>
</gene>
<protein>
    <recommendedName>
        <fullName evidence="4">MATH domain-containing protein</fullName>
    </recommendedName>
</protein>
<proteinExistence type="predicted"/>
<dbReference type="EMBL" id="NCKU01010225">
    <property type="protein sequence ID" value="RWS00917.1"/>
    <property type="molecule type" value="Genomic_DNA"/>
</dbReference>
<feature type="non-terminal residue" evidence="1">
    <location>
        <position position="1"/>
    </location>
</feature>
<comment type="caution">
    <text evidence="1">The sequence shown here is derived from an EMBL/GenBank/DDBJ whole genome shotgun (WGS) entry which is preliminary data.</text>
</comment>
<sequence>GVSKWILLSDIQTRKFCDETGEFLLELSLANITTVFESEINVPSHGISKSTKMETGYFTFGSFDWSLSILASEGKSGVEESLETSSNVKPSIFLNRLTSFDNPCRVQYRVVIGDGKHREDSGVLDQISDVSGRIRGFQMHYYTLADILKYNHNKILVYVEMHCANTISEAKVPMIKNTSPTINCYDRNKQGWCIEADTETEVLKLKLFFMDLHSVPRNHLRYISWITYVVTRDPNSGFRESIPVLNAPHSNYYVTDGVDMGVVMETDILSRA</sequence>
<keyword evidence="3" id="KW-1185">Reference proteome</keyword>